<organism evidence="2 3">
    <name type="scientific">Streptomyces mauvecolor</name>
    <dbReference type="NCBI Taxonomy" id="58345"/>
    <lineage>
        <taxon>Bacteria</taxon>
        <taxon>Bacillati</taxon>
        <taxon>Actinomycetota</taxon>
        <taxon>Actinomycetes</taxon>
        <taxon>Kitasatosporales</taxon>
        <taxon>Streptomycetaceae</taxon>
        <taxon>Streptomyces</taxon>
    </lineage>
</organism>
<dbReference type="RefSeq" id="WP_381228249.1">
    <property type="nucleotide sequence ID" value="NZ_JBHSIZ010000035.1"/>
</dbReference>
<evidence type="ECO:0000313" key="3">
    <source>
        <dbReference type="Proteomes" id="UP001595834"/>
    </source>
</evidence>
<accession>A0ABV9UUC6</accession>
<feature type="non-terminal residue" evidence="2">
    <location>
        <position position="61"/>
    </location>
</feature>
<comment type="caution">
    <text evidence="2">The sequence shown here is derived from an EMBL/GenBank/DDBJ whole genome shotgun (WGS) entry which is preliminary data.</text>
</comment>
<dbReference type="Proteomes" id="UP001595834">
    <property type="component" value="Unassembled WGS sequence"/>
</dbReference>
<dbReference type="EMBL" id="JBHSIZ010000035">
    <property type="protein sequence ID" value="MFC4959732.1"/>
    <property type="molecule type" value="Genomic_DNA"/>
</dbReference>
<gene>
    <name evidence="2" type="ORF">ACFPFX_25925</name>
</gene>
<keyword evidence="3" id="KW-1185">Reference proteome</keyword>
<evidence type="ECO:0000256" key="1">
    <source>
        <dbReference type="SAM" id="MobiDB-lite"/>
    </source>
</evidence>
<reference evidence="3" key="1">
    <citation type="journal article" date="2019" name="Int. J. Syst. Evol. Microbiol.">
        <title>The Global Catalogue of Microorganisms (GCM) 10K type strain sequencing project: providing services to taxonomists for standard genome sequencing and annotation.</title>
        <authorList>
            <consortium name="The Broad Institute Genomics Platform"/>
            <consortium name="The Broad Institute Genome Sequencing Center for Infectious Disease"/>
            <person name="Wu L."/>
            <person name="Ma J."/>
        </authorList>
    </citation>
    <scope>NUCLEOTIDE SEQUENCE [LARGE SCALE GENOMIC DNA]</scope>
    <source>
        <strain evidence="3">CCM 7224</strain>
    </source>
</reference>
<evidence type="ECO:0000313" key="2">
    <source>
        <dbReference type="EMBL" id="MFC4959732.1"/>
    </source>
</evidence>
<feature type="region of interest" description="Disordered" evidence="1">
    <location>
        <begin position="1"/>
        <end position="40"/>
    </location>
</feature>
<name>A0ABV9UUC6_9ACTN</name>
<protein>
    <submittedName>
        <fullName evidence="2">Uncharacterized protein</fullName>
    </submittedName>
</protein>
<sequence length="61" mass="6820">MNDFQDAHVVRGGVPWPPPNSPRSARSFPPSVPTPRSYLVTSSPTTAELIRYNRDQLDAIR</sequence>
<proteinExistence type="predicted"/>